<feature type="domain" description="FAD-binding" evidence="3">
    <location>
        <begin position="3"/>
        <end position="330"/>
    </location>
</feature>
<dbReference type="Proteomes" id="UP000199614">
    <property type="component" value="Unassembled WGS sequence"/>
</dbReference>
<keyword evidence="4" id="KW-0503">Monooxygenase</keyword>
<sequence length="521" mass="56627">MRIAVAGGGPGGLFFATLIKRADPSVEVTVFERNRADDTFGFGVVFSDRTLAGIYEADPVLRQALTEHGRHWDEIEVRLKGERIRCGGNGMAAVVRKTLLALMQARAREVGADLRFSTEVTLAELADYDLVVAADGTGSKIREQLDADLGVEIETATAKFVWFGTDYLFDGLTFVHERSPDGVFAVHGYPISDELSTFIVETDEASWRRAGLDEFDVTRPSGESDLLSKEYLEKLFADQIDGKQLLANNSRWGNFRTRRTSRWHTLAPRPVAFLGDAVHTAHFSVGSGTKMAMEDAVALSAALTAQPRDLAAALAAYEKAAQPSVRQIQDSARPSLAWWEHFGRYHEAFDPWQFAYHFLSRSITDSRLARRAPDFVAASHQGWVDAHGAEPLETPFENRGWSVPGRAVEVELGHGIPVRAGGLPLGESGEGPWGGVLAAPETEAGLPHTFSALAALVRRGPAVVAVHGGTPLTRTLVTEQARLAEGLPTLLVDPDLDRDKALTAVLSGRTDLVGVSPGWDR</sequence>
<dbReference type="GO" id="GO:0004497">
    <property type="term" value="F:monooxygenase activity"/>
    <property type="evidence" value="ECO:0007669"/>
    <property type="project" value="UniProtKB-KW"/>
</dbReference>
<dbReference type="Gene3D" id="3.50.50.60">
    <property type="entry name" value="FAD/NAD(P)-binding domain"/>
    <property type="match status" value="1"/>
</dbReference>
<evidence type="ECO:0000259" key="3">
    <source>
        <dbReference type="Pfam" id="PF01494"/>
    </source>
</evidence>
<evidence type="ECO:0000313" key="5">
    <source>
        <dbReference type="Proteomes" id="UP000199614"/>
    </source>
</evidence>
<keyword evidence="1" id="KW-0560">Oxidoreductase</keyword>
<dbReference type="Pfam" id="PF01494">
    <property type="entry name" value="FAD_binding_3"/>
    <property type="match status" value="1"/>
</dbReference>
<evidence type="ECO:0000256" key="1">
    <source>
        <dbReference type="ARBA" id="ARBA00023002"/>
    </source>
</evidence>
<organism evidence="4 5">
    <name type="scientific">Pseudonocardia ammonioxydans</name>
    <dbReference type="NCBI Taxonomy" id="260086"/>
    <lineage>
        <taxon>Bacteria</taxon>
        <taxon>Bacillati</taxon>
        <taxon>Actinomycetota</taxon>
        <taxon>Actinomycetes</taxon>
        <taxon>Pseudonocardiales</taxon>
        <taxon>Pseudonocardiaceae</taxon>
        <taxon>Pseudonocardia</taxon>
    </lineage>
</organism>
<dbReference type="PRINTS" id="PR00420">
    <property type="entry name" value="RNGMNOXGNASE"/>
</dbReference>
<dbReference type="InterPro" id="IPR002938">
    <property type="entry name" value="FAD-bd"/>
</dbReference>
<dbReference type="SUPFAM" id="SSF51905">
    <property type="entry name" value="FAD/NAD(P)-binding domain"/>
    <property type="match status" value="1"/>
</dbReference>
<dbReference type="AlphaFoldDB" id="A0A1I4XVK6"/>
<reference evidence="4 5" key="1">
    <citation type="submission" date="2016-10" db="EMBL/GenBank/DDBJ databases">
        <authorList>
            <person name="de Groot N.N."/>
        </authorList>
    </citation>
    <scope>NUCLEOTIDE SEQUENCE [LARGE SCALE GENOMIC DNA]</scope>
    <source>
        <strain evidence="4 5">CGMCC 4.1877</strain>
    </source>
</reference>
<evidence type="ECO:0000256" key="2">
    <source>
        <dbReference type="ARBA" id="ARBA00023027"/>
    </source>
</evidence>
<dbReference type="PANTHER" id="PTHR43476:SF4">
    <property type="entry name" value="BLR0106 PROTEIN"/>
    <property type="match status" value="1"/>
</dbReference>
<protein>
    <submittedName>
        <fullName evidence="4">Anthraniloyl-CoA monooxygenase</fullName>
    </submittedName>
</protein>
<gene>
    <name evidence="4" type="ORF">SAMN05216207_101214</name>
</gene>
<proteinExistence type="predicted"/>
<name>A0A1I4XVK6_PSUAM</name>
<dbReference type="EMBL" id="FOUY01000012">
    <property type="protein sequence ID" value="SFN29902.1"/>
    <property type="molecule type" value="Genomic_DNA"/>
</dbReference>
<dbReference type="PANTHER" id="PTHR43476">
    <property type="entry name" value="3-(3-HYDROXY-PHENYL)PROPIONATE/3-HYDROXYCINNAMIC ACID HYDROXYLASE"/>
    <property type="match status" value="1"/>
</dbReference>
<keyword evidence="2" id="KW-0520">NAD</keyword>
<dbReference type="STRING" id="260086.SAMN05216207_101214"/>
<dbReference type="RefSeq" id="WP_093342432.1">
    <property type="nucleotide sequence ID" value="NZ_FOUY01000012.1"/>
</dbReference>
<accession>A0A1I4XVK6</accession>
<evidence type="ECO:0000313" key="4">
    <source>
        <dbReference type="EMBL" id="SFN29902.1"/>
    </source>
</evidence>
<dbReference type="InterPro" id="IPR036188">
    <property type="entry name" value="FAD/NAD-bd_sf"/>
</dbReference>
<keyword evidence="5" id="KW-1185">Reference proteome</keyword>
<dbReference type="InterPro" id="IPR050631">
    <property type="entry name" value="PheA/TfdB_FAD_monoxygenase"/>
</dbReference>
<dbReference type="GO" id="GO:0071949">
    <property type="term" value="F:FAD binding"/>
    <property type="evidence" value="ECO:0007669"/>
    <property type="project" value="InterPro"/>
</dbReference>
<dbReference type="OrthoDB" id="3169239at2"/>
<dbReference type="Gene3D" id="3.30.9.20">
    <property type="match status" value="1"/>
</dbReference>